<dbReference type="Proteomes" id="UP000236370">
    <property type="component" value="Unassembled WGS sequence"/>
</dbReference>
<name>A0A2J8QSW5_PANTR</name>
<dbReference type="SMART" id="SM00213">
    <property type="entry name" value="UBQ"/>
    <property type="match status" value="1"/>
</dbReference>
<evidence type="ECO:0000256" key="1">
    <source>
        <dbReference type="SAM" id="MobiDB-lite"/>
    </source>
</evidence>
<dbReference type="InterPro" id="IPR029071">
    <property type="entry name" value="Ubiquitin-like_domsf"/>
</dbReference>
<comment type="caution">
    <text evidence="3">The sequence shown here is derived from an EMBL/GenBank/DDBJ whole genome shotgun (WGS) entry which is preliminary data.</text>
</comment>
<dbReference type="PANTHER" id="PTHR12329">
    <property type="entry name" value="BCL2-ASSOCIATED ATHANOGENE"/>
    <property type="match status" value="1"/>
</dbReference>
<reference evidence="3 4" key="1">
    <citation type="submission" date="2017-12" db="EMBL/GenBank/DDBJ databases">
        <title>High-resolution comparative analysis of great ape genomes.</title>
        <authorList>
            <person name="Pollen A."/>
            <person name="Hastie A."/>
            <person name="Hormozdiari F."/>
            <person name="Dougherty M."/>
            <person name="Liu R."/>
            <person name="Chaisson M."/>
            <person name="Hoppe E."/>
            <person name="Hill C."/>
            <person name="Pang A."/>
            <person name="Hillier L."/>
            <person name="Baker C."/>
            <person name="Armstrong J."/>
            <person name="Shendure J."/>
            <person name="Paten B."/>
            <person name="Wilson R."/>
            <person name="Chao H."/>
            <person name="Schneider V."/>
            <person name="Ventura M."/>
            <person name="Kronenberg Z."/>
            <person name="Murali S."/>
            <person name="Gordon D."/>
            <person name="Cantsilieris S."/>
            <person name="Munson K."/>
            <person name="Nelson B."/>
            <person name="Raja A."/>
            <person name="Underwood J."/>
            <person name="Diekhans M."/>
            <person name="Fiddes I."/>
            <person name="Haussler D."/>
            <person name="Eichler E."/>
        </authorList>
    </citation>
    <scope>NUCLEOTIDE SEQUENCE [LARGE SCALE GENOMIC DNA]</scope>
    <source>
        <strain evidence="3">Yerkes chimp pedigree #C0471</strain>
    </source>
</reference>
<dbReference type="AlphaFoldDB" id="A0A2J8QSW5"/>
<dbReference type="CDD" id="cd01812">
    <property type="entry name" value="Ubl_BAG1"/>
    <property type="match status" value="1"/>
</dbReference>
<gene>
    <name evidence="3" type="ORF">CK820_G0014665</name>
</gene>
<feature type="compositionally biased region" description="Basic and acidic residues" evidence="1">
    <location>
        <begin position="1"/>
        <end position="24"/>
    </location>
</feature>
<dbReference type="PROSITE" id="PS50053">
    <property type="entry name" value="UBIQUITIN_2"/>
    <property type="match status" value="1"/>
</dbReference>
<evidence type="ECO:0000313" key="3">
    <source>
        <dbReference type="EMBL" id="PNI99359.1"/>
    </source>
</evidence>
<feature type="region of interest" description="Disordered" evidence="1">
    <location>
        <begin position="1"/>
        <end position="30"/>
    </location>
</feature>
<sequence length="150" mass="16708">MNRSQEVTRDEESTRSEEVTREEMAAAGLTVTVTHSECRAPGNEKHDLHVTSQQGSSEPVVQDLAQVVEEVIGVPQSFQKLIFKGKSLKEMETPLSALGIQDGCRVMLIGKKNSPQEEVELKKLKHLEKSVEKIADQLEELNKELTGIQQ</sequence>
<dbReference type="InterPro" id="IPR039773">
    <property type="entry name" value="BAG_chaperone_regulator"/>
</dbReference>
<protein>
    <submittedName>
        <fullName evidence="3">BAG1 isoform 10</fullName>
    </submittedName>
</protein>
<dbReference type="Pfam" id="PF00240">
    <property type="entry name" value="ubiquitin"/>
    <property type="match status" value="1"/>
</dbReference>
<dbReference type="GO" id="GO:0051087">
    <property type="term" value="F:protein-folding chaperone binding"/>
    <property type="evidence" value="ECO:0007669"/>
    <property type="project" value="InterPro"/>
</dbReference>
<evidence type="ECO:0000259" key="2">
    <source>
        <dbReference type="PROSITE" id="PS50053"/>
    </source>
</evidence>
<dbReference type="Gene3D" id="3.10.20.90">
    <property type="entry name" value="Phosphatidylinositol 3-kinase Catalytic Subunit, Chain A, domain 1"/>
    <property type="match status" value="1"/>
</dbReference>
<feature type="non-terminal residue" evidence="3">
    <location>
        <position position="150"/>
    </location>
</feature>
<dbReference type="InterPro" id="IPR000626">
    <property type="entry name" value="Ubiquitin-like_dom"/>
</dbReference>
<dbReference type="InterPro" id="IPR036533">
    <property type="entry name" value="BAG_dom_sf"/>
</dbReference>
<dbReference type="SUPFAM" id="SSF54236">
    <property type="entry name" value="Ubiquitin-like"/>
    <property type="match status" value="1"/>
</dbReference>
<dbReference type="SMR" id="A0A2J8QSW5"/>
<dbReference type="SUPFAM" id="SSF63491">
    <property type="entry name" value="BAG domain"/>
    <property type="match status" value="1"/>
</dbReference>
<dbReference type="EMBL" id="NBAG03000018">
    <property type="protein sequence ID" value="PNI99359.1"/>
    <property type="molecule type" value="Genomic_DNA"/>
</dbReference>
<accession>A0A2J8QSW5</accession>
<dbReference type="Gene3D" id="1.20.58.120">
    <property type="entry name" value="BAG domain"/>
    <property type="match status" value="1"/>
</dbReference>
<feature type="domain" description="Ubiquitin-like" evidence="2">
    <location>
        <begin position="29"/>
        <end position="115"/>
    </location>
</feature>
<proteinExistence type="predicted"/>
<evidence type="ECO:0000313" key="4">
    <source>
        <dbReference type="Proteomes" id="UP000236370"/>
    </source>
</evidence>
<dbReference type="PANTHER" id="PTHR12329:SF16">
    <property type="entry name" value="BAG FAMILY MOLECULAR CHAPERONE REGULATOR 1"/>
    <property type="match status" value="1"/>
</dbReference>
<organism evidence="3 4">
    <name type="scientific">Pan troglodytes</name>
    <name type="common">Chimpanzee</name>
    <dbReference type="NCBI Taxonomy" id="9598"/>
    <lineage>
        <taxon>Eukaryota</taxon>
        <taxon>Metazoa</taxon>
        <taxon>Chordata</taxon>
        <taxon>Craniata</taxon>
        <taxon>Vertebrata</taxon>
        <taxon>Euteleostomi</taxon>
        <taxon>Mammalia</taxon>
        <taxon>Eutheria</taxon>
        <taxon>Euarchontoglires</taxon>
        <taxon>Primates</taxon>
        <taxon>Haplorrhini</taxon>
        <taxon>Catarrhini</taxon>
        <taxon>Hominidae</taxon>
        <taxon>Pan</taxon>
    </lineage>
</organism>